<keyword evidence="9" id="KW-0812">Transmembrane</keyword>
<keyword evidence="9" id="KW-0472">Membrane</keyword>
<dbReference type="InterPro" id="IPR001264">
    <property type="entry name" value="Glyco_trans_51"/>
</dbReference>
<name>A0ABP9BPG4_9PSEU</name>
<dbReference type="InterPro" id="IPR036950">
    <property type="entry name" value="PBP_transglycosylase"/>
</dbReference>
<evidence type="ECO:0000256" key="2">
    <source>
        <dbReference type="ARBA" id="ARBA00022670"/>
    </source>
</evidence>
<evidence type="ECO:0000256" key="7">
    <source>
        <dbReference type="ARBA" id="ARBA00034000"/>
    </source>
</evidence>
<comment type="caution">
    <text evidence="12">The sequence shown here is derived from an EMBL/GenBank/DDBJ whole genome shotgun (WGS) entry which is preliminary data.</text>
</comment>
<keyword evidence="9" id="KW-1133">Transmembrane helix</keyword>
<keyword evidence="1" id="KW-0121">Carboxypeptidase</keyword>
<comment type="catalytic activity">
    <reaction evidence="7">
        <text>Preferential cleavage: (Ac)2-L-Lys-D-Ala-|-D-Ala. Also transpeptidation of peptidyl-alanyl moieties that are N-acyl substituents of D-alanine.</text>
        <dbReference type="EC" id="3.4.16.4"/>
    </reaction>
</comment>
<dbReference type="PANTHER" id="PTHR32282:SF33">
    <property type="entry name" value="PEPTIDOGLYCAN GLYCOSYLTRANSFERASE"/>
    <property type="match status" value="1"/>
</dbReference>
<dbReference type="EMBL" id="BAABHO010000030">
    <property type="protein sequence ID" value="GAA4796965.1"/>
    <property type="molecule type" value="Genomic_DNA"/>
</dbReference>
<evidence type="ECO:0000259" key="11">
    <source>
        <dbReference type="Pfam" id="PF00912"/>
    </source>
</evidence>
<dbReference type="Pfam" id="PF00905">
    <property type="entry name" value="Transpeptidase"/>
    <property type="match status" value="1"/>
</dbReference>
<dbReference type="InterPro" id="IPR050396">
    <property type="entry name" value="Glycosyltr_51/Transpeptidase"/>
</dbReference>
<dbReference type="Proteomes" id="UP001500928">
    <property type="component" value="Unassembled WGS sequence"/>
</dbReference>
<keyword evidence="4" id="KW-0808">Transferase</keyword>
<evidence type="ECO:0000256" key="1">
    <source>
        <dbReference type="ARBA" id="ARBA00022645"/>
    </source>
</evidence>
<gene>
    <name evidence="12" type="ORF">GCM10023200_36390</name>
</gene>
<dbReference type="InterPro" id="IPR012338">
    <property type="entry name" value="Beta-lactam/transpept-like"/>
</dbReference>
<proteinExistence type="predicted"/>
<evidence type="ECO:0000313" key="12">
    <source>
        <dbReference type="EMBL" id="GAA4796965.1"/>
    </source>
</evidence>
<organism evidence="12 13">
    <name type="scientific">Actinomycetospora chlora</name>
    <dbReference type="NCBI Taxonomy" id="663608"/>
    <lineage>
        <taxon>Bacteria</taxon>
        <taxon>Bacillati</taxon>
        <taxon>Actinomycetota</taxon>
        <taxon>Actinomycetes</taxon>
        <taxon>Pseudonocardiales</taxon>
        <taxon>Pseudonocardiaceae</taxon>
        <taxon>Actinomycetospora</taxon>
    </lineage>
</organism>
<dbReference type="PANTHER" id="PTHR32282">
    <property type="entry name" value="BINDING PROTEIN TRANSPEPTIDASE, PUTATIVE-RELATED"/>
    <property type="match status" value="1"/>
</dbReference>
<comment type="catalytic activity">
    <reaction evidence="8">
        <text>[GlcNAc-(1-&gt;4)-Mur2Ac(oyl-L-Ala-gamma-D-Glu-L-Lys-D-Ala-D-Ala)](n)-di-trans,octa-cis-undecaprenyl diphosphate + beta-D-GlcNAc-(1-&gt;4)-Mur2Ac(oyl-L-Ala-gamma-D-Glu-L-Lys-D-Ala-D-Ala)-di-trans,octa-cis-undecaprenyl diphosphate = [GlcNAc-(1-&gt;4)-Mur2Ac(oyl-L-Ala-gamma-D-Glu-L-Lys-D-Ala-D-Ala)](n+1)-di-trans,octa-cis-undecaprenyl diphosphate + di-trans,octa-cis-undecaprenyl diphosphate + H(+)</text>
        <dbReference type="Rhea" id="RHEA:23708"/>
        <dbReference type="Rhea" id="RHEA-COMP:9602"/>
        <dbReference type="Rhea" id="RHEA-COMP:9603"/>
        <dbReference type="ChEBI" id="CHEBI:15378"/>
        <dbReference type="ChEBI" id="CHEBI:58405"/>
        <dbReference type="ChEBI" id="CHEBI:60033"/>
        <dbReference type="ChEBI" id="CHEBI:78435"/>
        <dbReference type="EC" id="2.4.99.28"/>
    </reaction>
</comment>
<evidence type="ECO:0000256" key="8">
    <source>
        <dbReference type="ARBA" id="ARBA00049902"/>
    </source>
</evidence>
<dbReference type="InterPro" id="IPR023346">
    <property type="entry name" value="Lysozyme-like_dom_sf"/>
</dbReference>
<dbReference type="RefSeq" id="WP_345418101.1">
    <property type="nucleotide sequence ID" value="NZ_BAABHO010000030.1"/>
</dbReference>
<feature type="domain" description="Penicillin-binding protein transpeptidase" evidence="10">
    <location>
        <begin position="366"/>
        <end position="637"/>
    </location>
</feature>
<dbReference type="Pfam" id="PF00912">
    <property type="entry name" value="Transgly"/>
    <property type="match status" value="1"/>
</dbReference>
<evidence type="ECO:0000256" key="5">
    <source>
        <dbReference type="ARBA" id="ARBA00022801"/>
    </source>
</evidence>
<evidence type="ECO:0000313" key="13">
    <source>
        <dbReference type="Proteomes" id="UP001500928"/>
    </source>
</evidence>
<keyword evidence="3" id="KW-0328">Glycosyltransferase</keyword>
<keyword evidence="5" id="KW-0378">Hydrolase</keyword>
<dbReference type="SUPFAM" id="SSF56601">
    <property type="entry name" value="beta-lactamase/transpeptidase-like"/>
    <property type="match status" value="1"/>
</dbReference>
<dbReference type="Gene3D" id="3.40.710.10">
    <property type="entry name" value="DD-peptidase/beta-lactamase superfamily"/>
    <property type="match status" value="1"/>
</dbReference>
<dbReference type="InterPro" id="IPR001460">
    <property type="entry name" value="PCN-bd_Tpept"/>
</dbReference>
<dbReference type="SUPFAM" id="SSF53955">
    <property type="entry name" value="Lysozyme-like"/>
    <property type="match status" value="1"/>
</dbReference>
<reference evidence="13" key="1">
    <citation type="journal article" date="2019" name="Int. J. Syst. Evol. Microbiol.">
        <title>The Global Catalogue of Microorganisms (GCM) 10K type strain sequencing project: providing services to taxonomists for standard genome sequencing and annotation.</title>
        <authorList>
            <consortium name="The Broad Institute Genomics Platform"/>
            <consortium name="The Broad Institute Genome Sequencing Center for Infectious Disease"/>
            <person name="Wu L."/>
            <person name="Ma J."/>
        </authorList>
    </citation>
    <scope>NUCLEOTIDE SEQUENCE [LARGE SCALE GENOMIC DNA]</scope>
    <source>
        <strain evidence="13">JCM 17979</strain>
    </source>
</reference>
<keyword evidence="13" id="KW-1185">Reference proteome</keyword>
<evidence type="ECO:0000256" key="3">
    <source>
        <dbReference type="ARBA" id="ARBA00022676"/>
    </source>
</evidence>
<keyword evidence="6" id="KW-0511">Multifunctional enzyme</keyword>
<sequence>MGRRGGEEDADDHDEAPEDRVLLLLRGAAAVAVAGLLVAGLLAPVAIGAGTVVARASSNVAVTAADVVDRDPAAASVITDTTGAPMAVIYRRYRLPVGPRGIAAPMRAAIVAIEDRRFCEHGGVDARGLARAVGTNAVAGTPFEGQGGSTITMQLVKNQRLYTLADGEQERRAATADTLGRKATEARLAHRVEQRLDKDEILTRYLDLVYFGRGAYGVEAAARTWFRTGAADLTVPQAALLAGMVRAPGTYDPVDHPRAARDRRGQVLAAMVDTGALTPARAAAAAAAPLGVVPDPSLPVEGCAGARPGTGFFCREVVDRLAAAGLDLATGGYTVRTTLDPEVTAAARAATRDAVGPDSDVANVTAVVAPDRGRRPVLALAANRTYGVDGDAGQSALPLTTAPLRGAGSVYKIFTAAAALEEGLVSPGSDLDVPEQYSSELAAGYTVENLGSYPDELTLREALATSPNTAFVELVDRIGSTAPIVDVARRLGLRTTLAAPGRHGRPLAERIGAAQASFTLGPDPTSPLDLANVAATVVADGTWCPPTLLGEVADRHGRPVTPPGAPCEQALAPDVAEELRSALSEDIEDGTAAGAADDAGWERSMIAKTGTTQRSASAAFLGATERYAGAVMTFATAGAEPVCTDPVRTCSDGDLTGGSVPADTWFDLMTPLHGGDEGRSEED</sequence>
<feature type="transmembrane region" description="Helical" evidence="9">
    <location>
        <begin position="21"/>
        <end position="47"/>
    </location>
</feature>
<feature type="domain" description="Glycosyl transferase family 51" evidence="11">
    <location>
        <begin position="86"/>
        <end position="271"/>
    </location>
</feature>
<evidence type="ECO:0000256" key="6">
    <source>
        <dbReference type="ARBA" id="ARBA00023268"/>
    </source>
</evidence>
<evidence type="ECO:0000259" key="10">
    <source>
        <dbReference type="Pfam" id="PF00905"/>
    </source>
</evidence>
<evidence type="ECO:0000256" key="4">
    <source>
        <dbReference type="ARBA" id="ARBA00022679"/>
    </source>
</evidence>
<keyword evidence="2" id="KW-0645">Protease</keyword>
<protein>
    <submittedName>
        <fullName evidence="12">Transglycosylase domain-containing protein</fullName>
    </submittedName>
</protein>
<dbReference type="Gene3D" id="1.10.3810.10">
    <property type="entry name" value="Biosynthetic peptidoglycan transglycosylase-like"/>
    <property type="match status" value="1"/>
</dbReference>
<accession>A0ABP9BPG4</accession>
<evidence type="ECO:0000256" key="9">
    <source>
        <dbReference type="SAM" id="Phobius"/>
    </source>
</evidence>